<feature type="transmembrane region" description="Helical" evidence="2">
    <location>
        <begin position="16"/>
        <end position="36"/>
    </location>
</feature>
<keyword evidence="2" id="KW-1133">Transmembrane helix</keyword>
<keyword evidence="2" id="KW-0472">Membrane</keyword>
<name>A0AAW8DNV8_9BURK</name>
<proteinExistence type="predicted"/>
<accession>A0AAW8DNV8</accession>
<gene>
    <name evidence="3" type="ORF">J2W25_000040</name>
</gene>
<comment type="caution">
    <text evidence="3">The sequence shown here is derived from an EMBL/GenBank/DDBJ whole genome shotgun (WGS) entry which is preliminary data.</text>
</comment>
<evidence type="ECO:0000256" key="1">
    <source>
        <dbReference type="SAM" id="MobiDB-lite"/>
    </source>
</evidence>
<dbReference type="Proteomes" id="UP001244295">
    <property type="component" value="Unassembled WGS sequence"/>
</dbReference>
<dbReference type="EMBL" id="JAUSRR010000001">
    <property type="protein sequence ID" value="MDP9921035.1"/>
    <property type="molecule type" value="Genomic_DNA"/>
</dbReference>
<dbReference type="PROSITE" id="PS51318">
    <property type="entry name" value="TAT"/>
    <property type="match status" value="1"/>
</dbReference>
<evidence type="ECO:0000313" key="4">
    <source>
        <dbReference type="Proteomes" id="UP001244295"/>
    </source>
</evidence>
<dbReference type="InterPro" id="IPR006311">
    <property type="entry name" value="TAT_signal"/>
</dbReference>
<organism evidence="3 4">
    <name type="scientific">Variovorax boronicumulans</name>
    <dbReference type="NCBI Taxonomy" id="436515"/>
    <lineage>
        <taxon>Bacteria</taxon>
        <taxon>Pseudomonadati</taxon>
        <taxon>Pseudomonadota</taxon>
        <taxon>Betaproteobacteria</taxon>
        <taxon>Burkholderiales</taxon>
        <taxon>Comamonadaceae</taxon>
        <taxon>Variovorax</taxon>
    </lineage>
</organism>
<protein>
    <submittedName>
        <fullName evidence="3">Uncharacterized protein</fullName>
    </submittedName>
</protein>
<keyword evidence="2" id="KW-0812">Transmembrane</keyword>
<dbReference type="AlphaFoldDB" id="A0AAW8DNV8"/>
<feature type="compositionally biased region" description="Polar residues" evidence="1">
    <location>
        <begin position="68"/>
        <end position="87"/>
    </location>
</feature>
<feature type="region of interest" description="Disordered" evidence="1">
    <location>
        <begin position="64"/>
        <end position="87"/>
    </location>
</feature>
<reference evidence="3" key="1">
    <citation type="submission" date="2023-07" db="EMBL/GenBank/DDBJ databases">
        <title>Sorghum-associated microbial communities from plants grown in Nebraska, USA.</title>
        <authorList>
            <person name="Schachtman D."/>
        </authorList>
    </citation>
    <scope>NUCLEOTIDE SEQUENCE</scope>
    <source>
        <strain evidence="3">DS2795</strain>
    </source>
</reference>
<dbReference type="RefSeq" id="WP_307589225.1">
    <property type="nucleotide sequence ID" value="NZ_JAUSRQ010000023.1"/>
</dbReference>
<sequence length="87" mass="8867">MPSSPPPTNPTRRQKLRAASIAVAVFAAIALAGALFGSGRSGNSTGLAGREICRATCIARGWKDGTMQPPSHATTGSTQGPNACQCR</sequence>
<evidence type="ECO:0000313" key="3">
    <source>
        <dbReference type="EMBL" id="MDP9921035.1"/>
    </source>
</evidence>
<evidence type="ECO:0000256" key="2">
    <source>
        <dbReference type="SAM" id="Phobius"/>
    </source>
</evidence>